<keyword evidence="9" id="KW-1185">Reference proteome</keyword>
<evidence type="ECO:0000256" key="1">
    <source>
        <dbReference type="ARBA" id="ARBA00010641"/>
    </source>
</evidence>
<dbReference type="InterPro" id="IPR014284">
    <property type="entry name" value="RNA_pol_sigma-70_dom"/>
</dbReference>
<dbReference type="InterPro" id="IPR013249">
    <property type="entry name" value="RNA_pol_sigma70_r4_t2"/>
</dbReference>
<dbReference type="RefSeq" id="WP_378304125.1">
    <property type="nucleotide sequence ID" value="NZ_JBHUKS010000008.1"/>
</dbReference>
<evidence type="ECO:0000259" key="6">
    <source>
        <dbReference type="Pfam" id="PF04542"/>
    </source>
</evidence>
<dbReference type="InterPro" id="IPR013325">
    <property type="entry name" value="RNA_pol_sigma_r2"/>
</dbReference>
<dbReference type="Proteomes" id="UP001597483">
    <property type="component" value="Unassembled WGS sequence"/>
</dbReference>
<evidence type="ECO:0000259" key="7">
    <source>
        <dbReference type="Pfam" id="PF08281"/>
    </source>
</evidence>
<protein>
    <submittedName>
        <fullName evidence="8">Sigma-70 family RNA polymerase sigma factor</fullName>
    </submittedName>
</protein>
<evidence type="ECO:0000256" key="4">
    <source>
        <dbReference type="ARBA" id="ARBA00023082"/>
    </source>
</evidence>
<dbReference type="InterPro" id="IPR052704">
    <property type="entry name" value="ECF_Sigma-70_Domain"/>
</dbReference>
<keyword evidence="3" id="KW-0805">Transcription regulation</keyword>
<dbReference type="SUPFAM" id="SSF88659">
    <property type="entry name" value="Sigma3 and sigma4 domains of RNA polymerase sigma factors"/>
    <property type="match status" value="1"/>
</dbReference>
<dbReference type="InterPro" id="IPR032710">
    <property type="entry name" value="NTF2-like_dom_sf"/>
</dbReference>
<comment type="subunit">
    <text evidence="2">Interacts transiently with the RNA polymerase catalytic core formed by RpoA, RpoB, RpoC and RpoZ (2 alpha, 1 beta, 1 beta' and 1 omega subunit) to form the RNA polymerase holoenzyme that can initiate transcription.</text>
</comment>
<evidence type="ECO:0000256" key="3">
    <source>
        <dbReference type="ARBA" id="ARBA00023015"/>
    </source>
</evidence>
<feature type="domain" description="RNA polymerase sigma factor 70 region 4 type 2" evidence="7">
    <location>
        <begin position="117"/>
        <end position="167"/>
    </location>
</feature>
<gene>
    <name evidence="8" type="ORF">ACFSVL_14070</name>
</gene>
<organism evidence="8 9">
    <name type="scientific">Amycolatopsis silviterrae</name>
    <dbReference type="NCBI Taxonomy" id="1656914"/>
    <lineage>
        <taxon>Bacteria</taxon>
        <taxon>Bacillati</taxon>
        <taxon>Actinomycetota</taxon>
        <taxon>Actinomycetes</taxon>
        <taxon>Pseudonocardiales</taxon>
        <taxon>Pseudonocardiaceae</taxon>
        <taxon>Amycolatopsis</taxon>
    </lineage>
</organism>
<evidence type="ECO:0000313" key="9">
    <source>
        <dbReference type="Proteomes" id="UP001597483"/>
    </source>
</evidence>
<dbReference type="PANTHER" id="PTHR30173:SF43">
    <property type="entry name" value="ECF RNA POLYMERASE SIGMA FACTOR SIGI-RELATED"/>
    <property type="match status" value="1"/>
</dbReference>
<comment type="similarity">
    <text evidence="1">Belongs to the sigma-70 factor family. ECF subfamily.</text>
</comment>
<dbReference type="Pfam" id="PF04542">
    <property type="entry name" value="Sigma70_r2"/>
    <property type="match status" value="1"/>
</dbReference>
<dbReference type="EMBL" id="JBHUKS010000008">
    <property type="protein sequence ID" value="MFD2468515.1"/>
    <property type="molecule type" value="Genomic_DNA"/>
</dbReference>
<dbReference type="PANTHER" id="PTHR30173">
    <property type="entry name" value="SIGMA 19 FACTOR"/>
    <property type="match status" value="1"/>
</dbReference>
<dbReference type="NCBIfam" id="TIGR02937">
    <property type="entry name" value="sigma70-ECF"/>
    <property type="match status" value="1"/>
</dbReference>
<evidence type="ECO:0000256" key="5">
    <source>
        <dbReference type="ARBA" id="ARBA00023163"/>
    </source>
</evidence>
<evidence type="ECO:0000313" key="8">
    <source>
        <dbReference type="EMBL" id="MFD2468515.1"/>
    </source>
</evidence>
<dbReference type="Pfam" id="PF08281">
    <property type="entry name" value="Sigma70_r4_2"/>
    <property type="match status" value="1"/>
</dbReference>
<evidence type="ECO:0000256" key="2">
    <source>
        <dbReference type="ARBA" id="ARBA00011344"/>
    </source>
</evidence>
<comment type="caution">
    <text evidence="8">The sequence shown here is derived from an EMBL/GenBank/DDBJ whole genome shotgun (WGS) entry which is preliminary data.</text>
</comment>
<dbReference type="InterPro" id="IPR036388">
    <property type="entry name" value="WH-like_DNA-bd_sf"/>
</dbReference>
<keyword evidence="4" id="KW-0731">Sigma factor</keyword>
<keyword evidence="5" id="KW-0804">Transcription</keyword>
<dbReference type="SUPFAM" id="SSF88946">
    <property type="entry name" value="Sigma2 domain of RNA polymerase sigma factors"/>
    <property type="match status" value="1"/>
</dbReference>
<dbReference type="Gene3D" id="3.10.450.50">
    <property type="match status" value="1"/>
</dbReference>
<feature type="domain" description="RNA polymerase sigma-70 region 2" evidence="6">
    <location>
        <begin position="17"/>
        <end position="80"/>
    </location>
</feature>
<sequence>MTVRDEKQDENFWAAQFEEHRPRLRAVAYRMLGSFAEADDAIQETWLRVTRSSGEDIRNTGSWLTTIVSRQCLNMLRSRATRREDPLDIRVPDPVVETGDGVDPAEQEVLADSVGLALLVVLEALDPAERLAFVLHDMFAVPFDEIATMLDKNTAAVRQLASRARRRVQGATPAGPPNRAQQRQIADAWLTAARGGNFEGLVALLHPDALLRVDTGGLDSKVVRGAAEVAGSASQFRPVGLVSQYATVNGGPGIVALRDGKPVSVLSFTVSDGLITEINILADAERVAALNF</sequence>
<dbReference type="SUPFAM" id="SSF54427">
    <property type="entry name" value="NTF2-like"/>
    <property type="match status" value="1"/>
</dbReference>
<reference evidence="9" key="1">
    <citation type="journal article" date="2019" name="Int. J. Syst. Evol. Microbiol.">
        <title>The Global Catalogue of Microorganisms (GCM) 10K type strain sequencing project: providing services to taxonomists for standard genome sequencing and annotation.</title>
        <authorList>
            <consortium name="The Broad Institute Genomics Platform"/>
            <consortium name="The Broad Institute Genome Sequencing Center for Infectious Disease"/>
            <person name="Wu L."/>
            <person name="Ma J."/>
        </authorList>
    </citation>
    <scope>NUCLEOTIDE SEQUENCE [LARGE SCALE GENOMIC DNA]</scope>
    <source>
        <strain evidence="9">CGMCC 4.7641</strain>
    </source>
</reference>
<dbReference type="Gene3D" id="1.10.1740.10">
    <property type="match status" value="1"/>
</dbReference>
<name>A0ABW5H6J3_9PSEU</name>
<dbReference type="InterPro" id="IPR013324">
    <property type="entry name" value="RNA_pol_sigma_r3/r4-like"/>
</dbReference>
<accession>A0ABW5H6J3</accession>
<dbReference type="InterPro" id="IPR007627">
    <property type="entry name" value="RNA_pol_sigma70_r2"/>
</dbReference>
<proteinExistence type="inferred from homology"/>
<dbReference type="Gene3D" id="1.10.10.10">
    <property type="entry name" value="Winged helix-like DNA-binding domain superfamily/Winged helix DNA-binding domain"/>
    <property type="match status" value="1"/>
</dbReference>